<accession>A0AAV4WQV1</accession>
<evidence type="ECO:0000256" key="1">
    <source>
        <dbReference type="SAM" id="MobiDB-lite"/>
    </source>
</evidence>
<dbReference type="AlphaFoldDB" id="A0AAV4WQV1"/>
<organism evidence="2 3">
    <name type="scientific">Caerostris darwini</name>
    <dbReference type="NCBI Taxonomy" id="1538125"/>
    <lineage>
        <taxon>Eukaryota</taxon>
        <taxon>Metazoa</taxon>
        <taxon>Ecdysozoa</taxon>
        <taxon>Arthropoda</taxon>
        <taxon>Chelicerata</taxon>
        <taxon>Arachnida</taxon>
        <taxon>Araneae</taxon>
        <taxon>Araneomorphae</taxon>
        <taxon>Entelegynae</taxon>
        <taxon>Araneoidea</taxon>
        <taxon>Araneidae</taxon>
        <taxon>Caerostris</taxon>
    </lineage>
</organism>
<comment type="caution">
    <text evidence="2">The sequence shown here is derived from an EMBL/GenBank/DDBJ whole genome shotgun (WGS) entry which is preliminary data.</text>
</comment>
<dbReference type="EMBL" id="BPLQ01014873">
    <property type="protein sequence ID" value="GIY83928.1"/>
    <property type="molecule type" value="Genomic_DNA"/>
</dbReference>
<evidence type="ECO:0000313" key="2">
    <source>
        <dbReference type="EMBL" id="GIY83928.1"/>
    </source>
</evidence>
<proteinExistence type="predicted"/>
<evidence type="ECO:0000313" key="3">
    <source>
        <dbReference type="Proteomes" id="UP001054837"/>
    </source>
</evidence>
<gene>
    <name evidence="2" type="ORF">CDAR_175912</name>
</gene>
<sequence>MSPSESWDAIKNPIHEASSQPAQKEATNEITPNVPVRILGCNKKSYTRGIIATCTKRYSTSHISTEATNEITPNVPVRILGCNKNPIQEASSQPAQKEATNEITPNVSVRISGYNKKSYTRGIIATCTTKYSTSHISTEATNEITPNVPVRILGCNKKSYTRGIIATCTKGILLPISQQKQQMKLLQMSPSESWDAIKNPIHEASSQPAQKEATNEITPNVPVRISGYNKKSYTRGIIATCTTKYSTSHISTEATNEITPNVPVRILGCNKNPIHEASSQPAQKGILLPISQQKQQMKLLQMSPSEFQDTIKSPIQEALSQPAQQSILLPISQQKQQMKLLQMSPSESWDAIKNPIHEASSQPAQKGILLPISQQKQQMKLLQMSPSESWDAIKILYTRHHRNLHKKVFYFPYLNRSNK</sequence>
<reference evidence="2 3" key="1">
    <citation type="submission" date="2021-06" db="EMBL/GenBank/DDBJ databases">
        <title>Caerostris darwini draft genome.</title>
        <authorList>
            <person name="Kono N."/>
            <person name="Arakawa K."/>
        </authorList>
    </citation>
    <scope>NUCLEOTIDE SEQUENCE [LARGE SCALE GENOMIC DNA]</scope>
</reference>
<feature type="region of interest" description="Disordered" evidence="1">
    <location>
        <begin position="1"/>
        <end position="30"/>
    </location>
</feature>
<keyword evidence="3" id="KW-1185">Reference proteome</keyword>
<name>A0AAV4WQV1_9ARAC</name>
<protein>
    <submittedName>
        <fullName evidence="2">Uncharacterized protein</fullName>
    </submittedName>
</protein>
<dbReference type="Proteomes" id="UP001054837">
    <property type="component" value="Unassembled WGS sequence"/>
</dbReference>